<feature type="domain" description="TF-B3" evidence="8">
    <location>
        <begin position="11"/>
        <end position="103"/>
    </location>
</feature>
<dbReference type="PROSITE" id="PS50863">
    <property type="entry name" value="B3"/>
    <property type="match status" value="3"/>
</dbReference>
<evidence type="ECO:0000256" key="1">
    <source>
        <dbReference type="ARBA" id="ARBA00004123"/>
    </source>
</evidence>
<evidence type="ECO:0000256" key="7">
    <source>
        <dbReference type="SAM" id="MobiDB-lite"/>
    </source>
</evidence>
<keyword evidence="5" id="KW-0804">Transcription</keyword>
<keyword evidence="4" id="KW-0238">DNA-binding</keyword>
<evidence type="ECO:0000256" key="6">
    <source>
        <dbReference type="ARBA" id="ARBA00023242"/>
    </source>
</evidence>
<evidence type="ECO:0000256" key="2">
    <source>
        <dbReference type="ARBA" id="ARBA00022737"/>
    </source>
</evidence>
<dbReference type="PANTHER" id="PTHR31674:SF62">
    <property type="entry name" value="B3 DOMAIN-CONTAINING PROTEIN REM14-RELATED"/>
    <property type="match status" value="1"/>
</dbReference>
<feature type="region of interest" description="Disordered" evidence="7">
    <location>
        <begin position="111"/>
        <end position="146"/>
    </location>
</feature>
<feature type="domain" description="TF-B3" evidence="8">
    <location>
        <begin position="151"/>
        <end position="247"/>
    </location>
</feature>
<dbReference type="AlphaFoldDB" id="A0AAU9SXI2"/>
<dbReference type="SMART" id="SM01019">
    <property type="entry name" value="B3"/>
    <property type="match status" value="3"/>
</dbReference>
<feature type="region of interest" description="Disordered" evidence="7">
    <location>
        <begin position="393"/>
        <end position="431"/>
    </location>
</feature>
<dbReference type="InterPro" id="IPR003340">
    <property type="entry name" value="B3_DNA-bd"/>
</dbReference>
<comment type="subcellular location">
    <subcellularLocation>
        <location evidence="1">Nucleus</location>
    </subcellularLocation>
</comment>
<dbReference type="Gene3D" id="2.40.330.10">
    <property type="entry name" value="DNA-binding pseudobarrel domain"/>
    <property type="match status" value="3"/>
</dbReference>
<dbReference type="InterPro" id="IPR015300">
    <property type="entry name" value="DNA-bd_pseudobarrel_sf"/>
</dbReference>
<proteinExistence type="predicted"/>
<name>A0AAU9SXI2_THLAR</name>
<dbReference type="FunFam" id="2.40.330.10:FF:000009">
    <property type="entry name" value="Transcriptional factor B3 family protein"/>
    <property type="match status" value="1"/>
</dbReference>
<organism evidence="9 10">
    <name type="scientific">Thlaspi arvense</name>
    <name type="common">Field penny-cress</name>
    <dbReference type="NCBI Taxonomy" id="13288"/>
    <lineage>
        <taxon>Eukaryota</taxon>
        <taxon>Viridiplantae</taxon>
        <taxon>Streptophyta</taxon>
        <taxon>Embryophyta</taxon>
        <taxon>Tracheophyta</taxon>
        <taxon>Spermatophyta</taxon>
        <taxon>Magnoliopsida</taxon>
        <taxon>eudicotyledons</taxon>
        <taxon>Gunneridae</taxon>
        <taxon>Pentapetalae</taxon>
        <taxon>rosids</taxon>
        <taxon>malvids</taxon>
        <taxon>Brassicales</taxon>
        <taxon>Brassicaceae</taxon>
        <taxon>Thlaspideae</taxon>
        <taxon>Thlaspi</taxon>
    </lineage>
</organism>
<keyword evidence="2" id="KW-0677">Repeat</keyword>
<dbReference type="EMBL" id="OU466863">
    <property type="protein sequence ID" value="CAH2077346.1"/>
    <property type="molecule type" value="Genomic_DNA"/>
</dbReference>
<protein>
    <recommendedName>
        <fullName evidence="8">TF-B3 domain-containing protein</fullName>
    </recommendedName>
</protein>
<keyword evidence="3" id="KW-0805">Transcription regulation</keyword>
<dbReference type="PANTHER" id="PTHR31674">
    <property type="entry name" value="B3 DOMAIN-CONTAINING PROTEIN REM-LIKE 3-RELATED"/>
    <property type="match status" value="1"/>
</dbReference>
<evidence type="ECO:0000256" key="4">
    <source>
        <dbReference type="ARBA" id="ARBA00023125"/>
    </source>
</evidence>
<keyword evidence="6" id="KW-0539">Nucleus</keyword>
<dbReference type="CDD" id="cd10017">
    <property type="entry name" value="B3_DNA"/>
    <property type="match status" value="3"/>
</dbReference>
<dbReference type="Proteomes" id="UP000836841">
    <property type="component" value="Chromosome 7"/>
</dbReference>
<dbReference type="InterPro" id="IPR039218">
    <property type="entry name" value="REM_fam"/>
</dbReference>
<sequence length="495" mass="55848">MANASLYSPINPHFFQPLVPGFQSHLNIPVKFFSEHIEGKHENKTLKLRSDASEKSWEVKIEGKRLTRGWKEFVEAHNLRMGDFVIFRHEGDVLFHVTAFGPSCCGIQYAPSGSRDEEEDEVKIETSSSSEKEVEENLTAESNQSSSDLNCFRQSVTASNISRDTVGLPAAFAKRNSLNKESQDIVLMNEQGRSWPSETKCVVSGRVFIVRGWTRFCTANKLQVGDSCTFTLLQGPEKPVFQLCSRSKEEQKKKIPAVEENTGDDKTGEIRFLKLTPTTKSLELGKQHLPVIFTRANKLINPGIIVLVDKDGAEWSMKLSKEKSSEMMYIMSGSGWKSFCAANDVGAGESLILELIRGGVSPLLQFCSNMEQRPSFIAESRAYKRARVQKCSHETRPKLETREKTYETGEPSRRSTRAPNKTNDNQGNLQNTETCSLSEQVAKVKRCVVATLTSIRRFREELEIMEQKLEDSWQEINNLVPCLETESQRGEDKVE</sequence>
<feature type="domain" description="TF-B3" evidence="8">
    <location>
        <begin position="272"/>
        <end position="369"/>
    </location>
</feature>
<evidence type="ECO:0000256" key="5">
    <source>
        <dbReference type="ARBA" id="ARBA00023163"/>
    </source>
</evidence>
<dbReference type="SUPFAM" id="SSF101936">
    <property type="entry name" value="DNA-binding pseudobarrel domain"/>
    <property type="match status" value="3"/>
</dbReference>
<dbReference type="GO" id="GO:0003677">
    <property type="term" value="F:DNA binding"/>
    <property type="evidence" value="ECO:0007669"/>
    <property type="project" value="UniProtKB-KW"/>
</dbReference>
<gene>
    <name evidence="9" type="ORF">TAV2_LOCUS25538</name>
</gene>
<evidence type="ECO:0000256" key="3">
    <source>
        <dbReference type="ARBA" id="ARBA00023015"/>
    </source>
</evidence>
<dbReference type="GO" id="GO:0005634">
    <property type="term" value="C:nucleus"/>
    <property type="evidence" value="ECO:0007669"/>
    <property type="project" value="UniProtKB-SubCell"/>
</dbReference>
<evidence type="ECO:0000259" key="8">
    <source>
        <dbReference type="PROSITE" id="PS50863"/>
    </source>
</evidence>
<reference evidence="9 10" key="1">
    <citation type="submission" date="2022-03" db="EMBL/GenBank/DDBJ databases">
        <authorList>
            <person name="Nunn A."/>
            <person name="Chopra R."/>
            <person name="Nunn A."/>
            <person name="Contreras Garrido A."/>
        </authorList>
    </citation>
    <scope>NUCLEOTIDE SEQUENCE [LARGE SCALE GENOMIC DNA]</scope>
</reference>
<accession>A0AAU9SXI2</accession>
<feature type="compositionally biased region" description="Basic and acidic residues" evidence="7">
    <location>
        <begin position="393"/>
        <end position="413"/>
    </location>
</feature>
<dbReference type="Pfam" id="PF02362">
    <property type="entry name" value="B3"/>
    <property type="match status" value="3"/>
</dbReference>
<evidence type="ECO:0000313" key="9">
    <source>
        <dbReference type="EMBL" id="CAH2077346.1"/>
    </source>
</evidence>
<feature type="compositionally biased region" description="Polar residues" evidence="7">
    <location>
        <begin position="417"/>
        <end position="431"/>
    </location>
</feature>
<evidence type="ECO:0000313" key="10">
    <source>
        <dbReference type="Proteomes" id="UP000836841"/>
    </source>
</evidence>
<keyword evidence="10" id="KW-1185">Reference proteome</keyword>